<name>A0A0C3PA63_PHLG1</name>
<protein>
    <submittedName>
        <fullName evidence="3">Uncharacterized protein</fullName>
    </submittedName>
</protein>
<sequence>MSPSPDDVIAATAPPPHDNPLAARISPSATPPPRTPSLPPNDTEWPKPSSKPPATVLPSFDEEMEEKSTPSTKDPPASFTPFLSMVPLSNLSSLPEEDHDLTLEQYIRREIEKQYQQFKEDAERKIALFEAKATETRRIIESA</sequence>
<organism evidence="3 4">
    <name type="scientific">Phlebiopsis gigantea (strain 11061_1 CR5-6)</name>
    <name type="common">White-rot fungus</name>
    <name type="synonym">Peniophora gigantea</name>
    <dbReference type="NCBI Taxonomy" id="745531"/>
    <lineage>
        <taxon>Eukaryota</taxon>
        <taxon>Fungi</taxon>
        <taxon>Dikarya</taxon>
        <taxon>Basidiomycota</taxon>
        <taxon>Agaricomycotina</taxon>
        <taxon>Agaricomycetes</taxon>
        <taxon>Polyporales</taxon>
        <taxon>Phanerochaetaceae</taxon>
        <taxon>Phlebiopsis</taxon>
    </lineage>
</organism>
<dbReference type="EMBL" id="KN840752">
    <property type="protein sequence ID" value="KIP01663.1"/>
    <property type="molecule type" value="Genomic_DNA"/>
</dbReference>
<evidence type="ECO:0000313" key="4">
    <source>
        <dbReference type="Proteomes" id="UP000053257"/>
    </source>
</evidence>
<evidence type="ECO:0000256" key="2">
    <source>
        <dbReference type="SAM" id="MobiDB-lite"/>
    </source>
</evidence>
<keyword evidence="4" id="KW-1185">Reference proteome</keyword>
<evidence type="ECO:0000313" key="3">
    <source>
        <dbReference type="EMBL" id="KIP01663.1"/>
    </source>
</evidence>
<evidence type="ECO:0000256" key="1">
    <source>
        <dbReference type="SAM" id="Coils"/>
    </source>
</evidence>
<gene>
    <name evidence="3" type="ORF">PHLGIDRAFT_20632</name>
</gene>
<accession>A0A0C3PA63</accession>
<dbReference type="Proteomes" id="UP000053257">
    <property type="component" value="Unassembled WGS sequence"/>
</dbReference>
<feature type="coiled-coil region" evidence="1">
    <location>
        <begin position="108"/>
        <end position="139"/>
    </location>
</feature>
<dbReference type="AlphaFoldDB" id="A0A0C3PA63"/>
<feature type="compositionally biased region" description="Pro residues" evidence="2">
    <location>
        <begin position="29"/>
        <end position="39"/>
    </location>
</feature>
<proteinExistence type="predicted"/>
<reference evidence="3 4" key="1">
    <citation type="journal article" date="2014" name="PLoS Genet.">
        <title>Analysis of the Phlebiopsis gigantea genome, transcriptome and secretome provides insight into its pioneer colonization strategies of wood.</title>
        <authorList>
            <person name="Hori C."/>
            <person name="Ishida T."/>
            <person name="Igarashi K."/>
            <person name="Samejima M."/>
            <person name="Suzuki H."/>
            <person name="Master E."/>
            <person name="Ferreira P."/>
            <person name="Ruiz-Duenas F.J."/>
            <person name="Held B."/>
            <person name="Canessa P."/>
            <person name="Larrondo L.F."/>
            <person name="Schmoll M."/>
            <person name="Druzhinina I.S."/>
            <person name="Kubicek C.P."/>
            <person name="Gaskell J.A."/>
            <person name="Kersten P."/>
            <person name="St John F."/>
            <person name="Glasner J."/>
            <person name="Sabat G."/>
            <person name="Splinter BonDurant S."/>
            <person name="Syed K."/>
            <person name="Yadav J."/>
            <person name="Mgbeahuruike A.C."/>
            <person name="Kovalchuk A."/>
            <person name="Asiegbu F.O."/>
            <person name="Lackner G."/>
            <person name="Hoffmeister D."/>
            <person name="Rencoret J."/>
            <person name="Gutierrez A."/>
            <person name="Sun H."/>
            <person name="Lindquist E."/>
            <person name="Barry K."/>
            <person name="Riley R."/>
            <person name="Grigoriev I.V."/>
            <person name="Henrissat B."/>
            <person name="Kues U."/>
            <person name="Berka R.M."/>
            <person name="Martinez A.T."/>
            <person name="Covert S.F."/>
            <person name="Blanchette R.A."/>
            <person name="Cullen D."/>
        </authorList>
    </citation>
    <scope>NUCLEOTIDE SEQUENCE [LARGE SCALE GENOMIC DNA]</scope>
    <source>
        <strain evidence="3 4">11061_1 CR5-6</strain>
    </source>
</reference>
<keyword evidence="1" id="KW-0175">Coiled coil</keyword>
<dbReference type="OrthoDB" id="2685075at2759"/>
<dbReference type="HOGENOM" id="CLU_1806913_0_0_1"/>
<feature type="region of interest" description="Disordered" evidence="2">
    <location>
        <begin position="1"/>
        <end position="81"/>
    </location>
</feature>